<proteinExistence type="predicted"/>
<dbReference type="EMBL" id="CAJVPU010059255">
    <property type="protein sequence ID" value="CAG8775034.1"/>
    <property type="molecule type" value="Genomic_DNA"/>
</dbReference>
<keyword evidence="2" id="KW-1185">Reference proteome</keyword>
<reference evidence="1" key="1">
    <citation type="submission" date="2021-06" db="EMBL/GenBank/DDBJ databases">
        <authorList>
            <person name="Kallberg Y."/>
            <person name="Tangrot J."/>
            <person name="Rosling A."/>
        </authorList>
    </citation>
    <scope>NUCLEOTIDE SEQUENCE</scope>
    <source>
        <strain evidence="1">IL203A</strain>
    </source>
</reference>
<comment type="caution">
    <text evidence="1">The sequence shown here is derived from an EMBL/GenBank/DDBJ whole genome shotgun (WGS) entry which is preliminary data.</text>
</comment>
<gene>
    <name evidence="1" type="ORF">DHETER_LOCUS16064</name>
</gene>
<sequence length="58" mass="6419">AVRLKKMAPPPRVAKYEFSSDIINQQINDSFEDKNEPDSELLAGEGSITGIAEIDELK</sequence>
<protein>
    <submittedName>
        <fullName evidence="1">14544_t:CDS:1</fullName>
    </submittedName>
</protein>
<name>A0ACA9R390_9GLOM</name>
<feature type="non-terminal residue" evidence="1">
    <location>
        <position position="1"/>
    </location>
</feature>
<evidence type="ECO:0000313" key="1">
    <source>
        <dbReference type="EMBL" id="CAG8775034.1"/>
    </source>
</evidence>
<organism evidence="1 2">
    <name type="scientific">Dentiscutata heterogama</name>
    <dbReference type="NCBI Taxonomy" id="1316150"/>
    <lineage>
        <taxon>Eukaryota</taxon>
        <taxon>Fungi</taxon>
        <taxon>Fungi incertae sedis</taxon>
        <taxon>Mucoromycota</taxon>
        <taxon>Glomeromycotina</taxon>
        <taxon>Glomeromycetes</taxon>
        <taxon>Diversisporales</taxon>
        <taxon>Gigasporaceae</taxon>
        <taxon>Dentiscutata</taxon>
    </lineage>
</organism>
<dbReference type="Proteomes" id="UP000789702">
    <property type="component" value="Unassembled WGS sequence"/>
</dbReference>
<accession>A0ACA9R390</accession>
<feature type="non-terminal residue" evidence="1">
    <location>
        <position position="58"/>
    </location>
</feature>
<evidence type="ECO:0000313" key="2">
    <source>
        <dbReference type="Proteomes" id="UP000789702"/>
    </source>
</evidence>